<name>A0A3N2BEE6_9MICO</name>
<feature type="binding site" evidence="5">
    <location>
        <position position="16"/>
    </location>
    <ligand>
        <name>S-adenosyl-L-methionine</name>
        <dbReference type="ChEBI" id="CHEBI:59789"/>
    </ligand>
</feature>
<dbReference type="SUPFAM" id="SSF53335">
    <property type="entry name" value="S-adenosyl-L-methionine-dependent methyltransferases"/>
    <property type="match status" value="1"/>
</dbReference>
<feature type="binding site" evidence="5">
    <location>
        <position position="84"/>
    </location>
    <ligand>
        <name>S-adenosyl-L-methionine</name>
        <dbReference type="ChEBI" id="CHEBI:59789"/>
    </ligand>
</feature>
<proteinExistence type="inferred from homology"/>
<accession>A0A3N2BEE6</accession>
<feature type="binding site" evidence="5">
    <location>
        <position position="61"/>
    </location>
    <ligand>
        <name>S-adenosyl-L-methionine</name>
        <dbReference type="ChEBI" id="CHEBI:59789"/>
    </ligand>
</feature>
<keyword evidence="4 5" id="KW-0694">RNA-binding</keyword>
<evidence type="ECO:0000313" key="8">
    <source>
        <dbReference type="Proteomes" id="UP000280668"/>
    </source>
</evidence>
<feature type="binding site" evidence="5">
    <location>
        <position position="100"/>
    </location>
    <ligand>
        <name>S-adenosyl-L-methionine</name>
        <dbReference type="ChEBI" id="CHEBI:59789"/>
    </ligand>
</feature>
<keyword evidence="2 5" id="KW-0808">Transferase</keyword>
<dbReference type="PANTHER" id="PTHR11727:SF7">
    <property type="entry name" value="DIMETHYLADENOSINE TRANSFERASE-RELATED"/>
    <property type="match status" value="1"/>
</dbReference>
<dbReference type="InterPro" id="IPR020598">
    <property type="entry name" value="rRNA_Ade_methylase_Trfase_N"/>
</dbReference>
<feature type="domain" description="Ribosomal RNA adenine methylase transferase N-terminal" evidence="6">
    <location>
        <begin position="21"/>
        <end position="181"/>
    </location>
</feature>
<comment type="caution">
    <text evidence="7">The sequence shown here is derived from an EMBL/GenBank/DDBJ whole genome shotgun (WGS) entry which is preliminary data.</text>
</comment>
<dbReference type="PROSITE" id="PS01131">
    <property type="entry name" value="RRNA_A_DIMETH"/>
    <property type="match status" value="1"/>
</dbReference>
<dbReference type="CDD" id="cd02440">
    <property type="entry name" value="AdoMet_MTases"/>
    <property type="match status" value="1"/>
</dbReference>
<evidence type="ECO:0000256" key="2">
    <source>
        <dbReference type="ARBA" id="ARBA00022679"/>
    </source>
</evidence>
<dbReference type="OrthoDB" id="3616874at2"/>
<evidence type="ECO:0000259" key="6">
    <source>
        <dbReference type="SMART" id="SM00650"/>
    </source>
</evidence>
<protein>
    <submittedName>
        <fullName evidence="7">23S rRNA (Adenine-N6)-dimethyltransferase</fullName>
    </submittedName>
</protein>
<dbReference type="PANTHER" id="PTHR11727">
    <property type="entry name" value="DIMETHYLADENOSINE TRANSFERASE"/>
    <property type="match status" value="1"/>
</dbReference>
<feature type="binding site" evidence="5">
    <location>
        <position position="40"/>
    </location>
    <ligand>
        <name>S-adenosyl-L-methionine</name>
        <dbReference type="ChEBI" id="CHEBI:59789"/>
    </ligand>
</feature>
<organism evidence="7 8">
    <name type="scientific">Bogoriella caseilytica</name>
    <dbReference type="NCBI Taxonomy" id="56055"/>
    <lineage>
        <taxon>Bacteria</taxon>
        <taxon>Bacillati</taxon>
        <taxon>Actinomycetota</taxon>
        <taxon>Actinomycetes</taxon>
        <taxon>Micrococcales</taxon>
        <taxon>Bogoriellaceae</taxon>
        <taxon>Bogoriella</taxon>
    </lineage>
</organism>
<dbReference type="GO" id="GO:0000179">
    <property type="term" value="F:rRNA (adenine-N6,N6-)-dimethyltransferase activity"/>
    <property type="evidence" value="ECO:0007669"/>
    <property type="project" value="UniProtKB-UniRule"/>
</dbReference>
<reference evidence="7 8" key="1">
    <citation type="submission" date="2018-11" db="EMBL/GenBank/DDBJ databases">
        <title>Sequencing the genomes of 1000 actinobacteria strains.</title>
        <authorList>
            <person name="Klenk H.-P."/>
        </authorList>
    </citation>
    <scope>NUCLEOTIDE SEQUENCE [LARGE SCALE GENOMIC DNA]</scope>
    <source>
        <strain evidence="7 8">DSM 11294</strain>
    </source>
</reference>
<dbReference type="InterPro" id="IPR023165">
    <property type="entry name" value="rRNA_Ade_diMease-like_C"/>
</dbReference>
<dbReference type="InterPro" id="IPR001737">
    <property type="entry name" value="KsgA/Erm"/>
</dbReference>
<evidence type="ECO:0000256" key="5">
    <source>
        <dbReference type="PROSITE-ProRule" id="PRU01026"/>
    </source>
</evidence>
<dbReference type="EMBL" id="RKHK01000001">
    <property type="protein sequence ID" value="ROR73633.1"/>
    <property type="molecule type" value="Genomic_DNA"/>
</dbReference>
<evidence type="ECO:0000256" key="1">
    <source>
        <dbReference type="ARBA" id="ARBA00022603"/>
    </source>
</evidence>
<keyword evidence="8" id="KW-1185">Reference proteome</keyword>
<feature type="binding site" evidence="5">
    <location>
        <position position="14"/>
    </location>
    <ligand>
        <name>S-adenosyl-L-methionine</name>
        <dbReference type="ChEBI" id="CHEBI:59789"/>
    </ligand>
</feature>
<evidence type="ECO:0000256" key="3">
    <source>
        <dbReference type="ARBA" id="ARBA00022691"/>
    </source>
</evidence>
<gene>
    <name evidence="7" type="ORF">EDD31_2020</name>
</gene>
<dbReference type="PROSITE" id="PS51689">
    <property type="entry name" value="SAM_RNA_A_N6_MT"/>
    <property type="match status" value="1"/>
</dbReference>
<dbReference type="RefSeq" id="WP_123304030.1">
    <property type="nucleotide sequence ID" value="NZ_RKHK01000001.1"/>
</dbReference>
<dbReference type="AlphaFoldDB" id="A0A3N2BEE6"/>
<evidence type="ECO:0000256" key="4">
    <source>
        <dbReference type="ARBA" id="ARBA00022884"/>
    </source>
</evidence>
<dbReference type="Proteomes" id="UP000280668">
    <property type="component" value="Unassembled WGS sequence"/>
</dbReference>
<dbReference type="SMART" id="SM00650">
    <property type="entry name" value="rADc"/>
    <property type="match status" value="1"/>
</dbReference>
<dbReference type="InterPro" id="IPR029063">
    <property type="entry name" value="SAM-dependent_MTases_sf"/>
</dbReference>
<keyword evidence="3 5" id="KW-0949">S-adenosyl-L-methionine</keyword>
<evidence type="ECO:0000313" key="7">
    <source>
        <dbReference type="EMBL" id="ROR73633.1"/>
    </source>
</evidence>
<dbReference type="Gene3D" id="1.10.8.100">
    <property type="entry name" value="Ribosomal RNA adenine dimethylase-like, domain 2"/>
    <property type="match status" value="1"/>
</dbReference>
<dbReference type="InterPro" id="IPR020596">
    <property type="entry name" value="rRNA_Ade_Mease_Trfase_CS"/>
</dbReference>
<dbReference type="Pfam" id="PF00398">
    <property type="entry name" value="RrnaAD"/>
    <property type="match status" value="1"/>
</dbReference>
<dbReference type="NCBIfam" id="NF000499">
    <property type="entry name" value="Erm23S_rRNA_broad"/>
    <property type="match status" value="1"/>
</dbReference>
<keyword evidence="1 5" id="KW-0489">Methyltransferase</keyword>
<comment type="similarity">
    <text evidence="5">Belongs to the class I-like SAM-binding methyltransferase superfamily. rRNA adenine N(6)-methyltransferase family.</text>
</comment>
<sequence>MPTYRGGRHEHGQNFLTDTRIQRQILEYVSRTDGPIIEVGPGDGALTLPMESLRRTITAIEVDSHLAAALRRRAGPQTTVLCQDVLTFHFPERRHVVVGNLPFHLTTAILRRLLHLRSWSTAVLLVQWEVARRRAGVGGATMMTAQWWPWYTFHLEGRVPARAFRPAPGVDGGILRIERRPSPLVAAADRGRYRAFVHGVFTGPGRDLEQILRRRGLSRAAVRAALGELGIARTALPREVSAEQWARLFGVAGSGRQHMS</sequence>
<dbReference type="Gene3D" id="3.40.50.150">
    <property type="entry name" value="Vaccinia Virus protein VP39"/>
    <property type="match status" value="1"/>
</dbReference>
<dbReference type="GO" id="GO:0003723">
    <property type="term" value="F:RNA binding"/>
    <property type="evidence" value="ECO:0007669"/>
    <property type="project" value="UniProtKB-UniRule"/>
</dbReference>
<dbReference type="GO" id="GO:0005829">
    <property type="term" value="C:cytosol"/>
    <property type="evidence" value="ECO:0007669"/>
    <property type="project" value="TreeGrafter"/>
</dbReference>